<protein>
    <recommendedName>
        <fullName evidence="2">Protein FecR C-terminal domain-containing protein</fullName>
    </recommendedName>
</protein>
<evidence type="ECO:0000313" key="4">
    <source>
        <dbReference type="Proteomes" id="UP000278983"/>
    </source>
</evidence>
<dbReference type="InterPro" id="IPR032508">
    <property type="entry name" value="FecR_C"/>
</dbReference>
<feature type="transmembrane region" description="Helical" evidence="1">
    <location>
        <begin position="96"/>
        <end position="118"/>
    </location>
</feature>
<dbReference type="Gene3D" id="3.55.50.30">
    <property type="match status" value="1"/>
</dbReference>
<gene>
    <name evidence="3" type="ORF">EHV08_08760</name>
</gene>
<comment type="caution">
    <text evidence="3">The sequence shown here is derived from an EMBL/GenBank/DDBJ whole genome shotgun (WGS) entry which is preliminary data.</text>
</comment>
<name>A0A3S0RPR0_9BACT</name>
<dbReference type="AlphaFoldDB" id="A0A3S0RPR0"/>
<dbReference type="Proteomes" id="UP000278983">
    <property type="component" value="Unassembled WGS sequence"/>
</dbReference>
<reference evidence="3 4" key="1">
    <citation type="submission" date="2018-12" db="EMBL/GenBank/DDBJ databases">
        <title>Genome sequencing of Prevotella sp. KCOM 3155 (= JS262).</title>
        <authorList>
            <person name="Kook J.-K."/>
            <person name="Park S.-N."/>
            <person name="Lim Y.K."/>
        </authorList>
    </citation>
    <scope>NUCLEOTIDE SEQUENCE [LARGE SCALE GENOMIC DNA]</scope>
    <source>
        <strain evidence="3 4">KCOM 3155</strain>
    </source>
</reference>
<accession>A0A3S0RPR0</accession>
<keyword evidence="1" id="KW-1133">Transmembrane helix</keyword>
<dbReference type="EMBL" id="RYYU01000001">
    <property type="protein sequence ID" value="RUL59838.1"/>
    <property type="molecule type" value="Genomic_DNA"/>
</dbReference>
<keyword evidence="1" id="KW-0812">Transmembrane</keyword>
<keyword evidence="4" id="KW-1185">Reference proteome</keyword>
<dbReference type="RefSeq" id="WP_126678941.1">
    <property type="nucleotide sequence ID" value="NZ_RYYU01000001.1"/>
</dbReference>
<keyword evidence="1" id="KW-0472">Membrane</keyword>
<proteinExistence type="predicted"/>
<evidence type="ECO:0000313" key="3">
    <source>
        <dbReference type="EMBL" id="RUL59838.1"/>
    </source>
</evidence>
<feature type="domain" description="Protein FecR C-terminal" evidence="2">
    <location>
        <begin position="159"/>
        <end position="220"/>
    </location>
</feature>
<dbReference type="OrthoDB" id="1072616at2"/>
<sequence>MERKKKKMPICGEDSILDYELSEMLENPDTYSEEQIRTIIDRSEDSRETYETMVEVRQSYRFRHAADREIDVDRAWECFEKKHLQSATPVMKLRKVAAVIITILAVSGVAIAAIYTIGRHSENSIGRTRKTATALSNDVLMAQDSIVVKPITYSEPKTFDNVRLDEMLGEIARHYGCALNFRNDEIRSLRLYFQWNPEEPIEKVIEKLNLFEHINVVREEQCLTVE</sequence>
<evidence type="ECO:0000256" key="1">
    <source>
        <dbReference type="SAM" id="Phobius"/>
    </source>
</evidence>
<evidence type="ECO:0000259" key="2">
    <source>
        <dbReference type="Pfam" id="PF16344"/>
    </source>
</evidence>
<organism evidence="3 4">
    <name type="scientific">Prevotella koreensis</name>
    <dbReference type="NCBI Taxonomy" id="2490854"/>
    <lineage>
        <taxon>Bacteria</taxon>
        <taxon>Pseudomonadati</taxon>
        <taxon>Bacteroidota</taxon>
        <taxon>Bacteroidia</taxon>
        <taxon>Bacteroidales</taxon>
        <taxon>Prevotellaceae</taxon>
        <taxon>Prevotella</taxon>
    </lineage>
</organism>
<dbReference type="Pfam" id="PF16344">
    <property type="entry name" value="FecR_C"/>
    <property type="match status" value="1"/>
</dbReference>